<feature type="compositionally biased region" description="Polar residues" evidence="1">
    <location>
        <begin position="111"/>
        <end position="124"/>
    </location>
</feature>
<evidence type="ECO:0000313" key="2">
    <source>
        <dbReference type="EMBL" id="CAB1440233.1"/>
    </source>
</evidence>
<feature type="region of interest" description="Disordered" evidence="1">
    <location>
        <begin position="100"/>
        <end position="127"/>
    </location>
</feature>
<proteinExistence type="predicted"/>
<keyword evidence="3" id="KW-1185">Reference proteome</keyword>
<feature type="region of interest" description="Disordered" evidence="1">
    <location>
        <begin position="60"/>
        <end position="83"/>
    </location>
</feature>
<protein>
    <submittedName>
        <fullName evidence="2">Uncharacterized protein</fullName>
    </submittedName>
</protein>
<name>A0A9N7YWC5_PLEPL</name>
<accession>A0A9N7YWC5</accession>
<sequence>MSGSQCPRPSRSQTVPVVVCQLGLASCLMPVNHCLRWAAAASRRDESGRVFTLHHGSVTESSKELLSDATPAHSHAPSSSLGSQPRPFLLVGLTATPLPPRWAHSHAPSPSLGSQPRPSPSLGSQPRPFLLVGLTATPLPPRWAHSHAPSSSLWAHQPRPCLPCLDFCK</sequence>
<gene>
    <name evidence="2" type="ORF">PLEPLA_LOCUS27999</name>
</gene>
<comment type="caution">
    <text evidence="2">The sequence shown here is derived from an EMBL/GenBank/DDBJ whole genome shotgun (WGS) entry which is preliminary data.</text>
</comment>
<feature type="compositionally biased region" description="Low complexity" evidence="1">
    <location>
        <begin position="71"/>
        <end position="80"/>
    </location>
</feature>
<reference evidence="2" key="1">
    <citation type="submission" date="2020-03" db="EMBL/GenBank/DDBJ databases">
        <authorList>
            <person name="Weist P."/>
        </authorList>
    </citation>
    <scope>NUCLEOTIDE SEQUENCE</scope>
</reference>
<organism evidence="2 3">
    <name type="scientific">Pleuronectes platessa</name>
    <name type="common">European plaice</name>
    <dbReference type="NCBI Taxonomy" id="8262"/>
    <lineage>
        <taxon>Eukaryota</taxon>
        <taxon>Metazoa</taxon>
        <taxon>Chordata</taxon>
        <taxon>Craniata</taxon>
        <taxon>Vertebrata</taxon>
        <taxon>Euteleostomi</taxon>
        <taxon>Actinopterygii</taxon>
        <taxon>Neopterygii</taxon>
        <taxon>Teleostei</taxon>
        <taxon>Neoteleostei</taxon>
        <taxon>Acanthomorphata</taxon>
        <taxon>Carangaria</taxon>
        <taxon>Pleuronectiformes</taxon>
        <taxon>Pleuronectoidei</taxon>
        <taxon>Pleuronectidae</taxon>
        <taxon>Pleuronectes</taxon>
    </lineage>
</organism>
<dbReference type="EMBL" id="CADEAL010002417">
    <property type="protein sequence ID" value="CAB1440233.1"/>
    <property type="molecule type" value="Genomic_DNA"/>
</dbReference>
<dbReference type="AlphaFoldDB" id="A0A9N7YWC5"/>
<dbReference type="Proteomes" id="UP001153269">
    <property type="component" value="Unassembled WGS sequence"/>
</dbReference>
<evidence type="ECO:0000313" key="3">
    <source>
        <dbReference type="Proteomes" id="UP001153269"/>
    </source>
</evidence>
<evidence type="ECO:0000256" key="1">
    <source>
        <dbReference type="SAM" id="MobiDB-lite"/>
    </source>
</evidence>